<dbReference type="OrthoDB" id="5849700at2759"/>
<keyword evidence="3" id="KW-1185">Reference proteome</keyword>
<dbReference type="Proteomes" id="UP000270094">
    <property type="component" value="Unassembled WGS sequence"/>
</dbReference>
<protein>
    <submittedName>
        <fullName evidence="2">Uncharacterized protein</fullName>
    </submittedName>
</protein>
<organism evidence="2 3">
    <name type="scientific">Strongylus vulgaris</name>
    <name type="common">Blood worm</name>
    <dbReference type="NCBI Taxonomy" id="40348"/>
    <lineage>
        <taxon>Eukaryota</taxon>
        <taxon>Metazoa</taxon>
        <taxon>Ecdysozoa</taxon>
        <taxon>Nematoda</taxon>
        <taxon>Chromadorea</taxon>
        <taxon>Rhabditida</taxon>
        <taxon>Rhabditina</taxon>
        <taxon>Rhabditomorpha</taxon>
        <taxon>Strongyloidea</taxon>
        <taxon>Strongylidae</taxon>
        <taxon>Strongylus</taxon>
    </lineage>
</organism>
<gene>
    <name evidence="2" type="ORF">SVUK_LOCUS6510</name>
</gene>
<evidence type="ECO:0000313" key="2">
    <source>
        <dbReference type="EMBL" id="VDM71512.1"/>
    </source>
</evidence>
<proteinExistence type="predicted"/>
<evidence type="ECO:0000256" key="1">
    <source>
        <dbReference type="SAM" id="MobiDB-lite"/>
    </source>
</evidence>
<feature type="compositionally biased region" description="Basic residues" evidence="1">
    <location>
        <begin position="8"/>
        <end position="18"/>
    </location>
</feature>
<accession>A0A3P7KWE3</accession>
<dbReference type="AlphaFoldDB" id="A0A3P7KWE3"/>
<name>A0A3P7KWE3_STRVU</name>
<feature type="region of interest" description="Disordered" evidence="1">
    <location>
        <begin position="1"/>
        <end position="20"/>
    </location>
</feature>
<evidence type="ECO:0000313" key="3">
    <source>
        <dbReference type="Proteomes" id="UP000270094"/>
    </source>
</evidence>
<sequence>MRGVGGAGRRKRSKRKGKPVGLAENLMGEKHVLYLPTRESIERFPELQLELTNVRLMDARRVELGFHRLLCTFGTGPNVECVIRRAPNKGPWILYRSNNRADELTILDYKETKLYYLQYMPQELLTQEKELSLQYITDWLRYAIPRFRLNGMCMRPYATQSIASLST</sequence>
<dbReference type="EMBL" id="UYYB01020732">
    <property type="protein sequence ID" value="VDM71512.1"/>
    <property type="molecule type" value="Genomic_DNA"/>
</dbReference>
<reference evidence="2 3" key="1">
    <citation type="submission" date="2018-11" db="EMBL/GenBank/DDBJ databases">
        <authorList>
            <consortium name="Pathogen Informatics"/>
        </authorList>
    </citation>
    <scope>NUCLEOTIDE SEQUENCE [LARGE SCALE GENOMIC DNA]</scope>
</reference>